<comment type="similarity">
    <text evidence="1">Belongs to the LysR transcriptional regulatory family.</text>
</comment>
<dbReference type="PROSITE" id="PS50931">
    <property type="entry name" value="HTH_LYSR"/>
    <property type="match status" value="1"/>
</dbReference>
<keyword evidence="7" id="KW-1185">Reference proteome</keyword>
<accession>A0A2R4MBC9</accession>
<evidence type="ECO:0000313" key="6">
    <source>
        <dbReference type="EMBL" id="AVX03169.1"/>
    </source>
</evidence>
<evidence type="ECO:0000256" key="4">
    <source>
        <dbReference type="ARBA" id="ARBA00023163"/>
    </source>
</evidence>
<reference evidence="6 7" key="1">
    <citation type="submission" date="2017-05" db="EMBL/GenBank/DDBJ databases">
        <title>Genome Analysis of Maritalea myrionectae HL2708#5.</title>
        <authorList>
            <consortium name="Cotde Inc.-PKNU"/>
            <person name="Jang D."/>
            <person name="Oh H.-M."/>
        </authorList>
    </citation>
    <scope>NUCLEOTIDE SEQUENCE [LARGE SCALE GENOMIC DNA]</scope>
    <source>
        <strain evidence="6 7">HL2708#5</strain>
    </source>
</reference>
<dbReference type="InterPro" id="IPR000847">
    <property type="entry name" value="LysR_HTH_N"/>
</dbReference>
<dbReference type="SUPFAM" id="SSF46785">
    <property type="entry name" value="Winged helix' DNA-binding domain"/>
    <property type="match status" value="1"/>
</dbReference>
<dbReference type="AlphaFoldDB" id="A0A2R4MBC9"/>
<keyword evidence="4" id="KW-0804">Transcription</keyword>
<dbReference type="RefSeq" id="WP_162889111.1">
    <property type="nucleotide sequence ID" value="NZ_CP021330.1"/>
</dbReference>
<feature type="domain" description="HTH lysR-type" evidence="5">
    <location>
        <begin position="1"/>
        <end position="59"/>
    </location>
</feature>
<keyword evidence="3" id="KW-0238">DNA-binding</keyword>
<dbReference type="PANTHER" id="PTHR30537">
    <property type="entry name" value="HTH-TYPE TRANSCRIPTIONAL REGULATOR"/>
    <property type="match status" value="1"/>
</dbReference>
<dbReference type="InterPro" id="IPR005119">
    <property type="entry name" value="LysR_subst-bd"/>
</dbReference>
<dbReference type="KEGG" id="mmyr:MXMO3_00625"/>
<dbReference type="EMBL" id="CP021330">
    <property type="protein sequence ID" value="AVX03169.1"/>
    <property type="molecule type" value="Genomic_DNA"/>
</dbReference>
<dbReference type="SUPFAM" id="SSF53850">
    <property type="entry name" value="Periplasmic binding protein-like II"/>
    <property type="match status" value="1"/>
</dbReference>
<dbReference type="STRING" id="1122213.GCA_000423365_03340"/>
<dbReference type="InterPro" id="IPR058163">
    <property type="entry name" value="LysR-type_TF_proteobact-type"/>
</dbReference>
<dbReference type="GO" id="GO:0003700">
    <property type="term" value="F:DNA-binding transcription factor activity"/>
    <property type="evidence" value="ECO:0007669"/>
    <property type="project" value="InterPro"/>
</dbReference>
<dbReference type="InterPro" id="IPR036388">
    <property type="entry name" value="WH-like_DNA-bd_sf"/>
</dbReference>
<name>A0A2R4MBC9_9HYPH</name>
<evidence type="ECO:0000256" key="1">
    <source>
        <dbReference type="ARBA" id="ARBA00009437"/>
    </source>
</evidence>
<keyword evidence="2" id="KW-0805">Transcription regulation</keyword>
<dbReference type="Pfam" id="PF00126">
    <property type="entry name" value="HTH_1"/>
    <property type="match status" value="1"/>
</dbReference>
<evidence type="ECO:0000256" key="2">
    <source>
        <dbReference type="ARBA" id="ARBA00023015"/>
    </source>
</evidence>
<dbReference type="CDD" id="cd08422">
    <property type="entry name" value="PBP2_CrgA_like"/>
    <property type="match status" value="1"/>
</dbReference>
<proteinExistence type="inferred from homology"/>
<dbReference type="Pfam" id="PF03466">
    <property type="entry name" value="LysR_substrate"/>
    <property type="match status" value="1"/>
</dbReference>
<organism evidence="6 7">
    <name type="scientific">Maritalea myrionectae</name>
    <dbReference type="NCBI Taxonomy" id="454601"/>
    <lineage>
        <taxon>Bacteria</taxon>
        <taxon>Pseudomonadati</taxon>
        <taxon>Pseudomonadota</taxon>
        <taxon>Alphaproteobacteria</taxon>
        <taxon>Hyphomicrobiales</taxon>
        <taxon>Devosiaceae</taxon>
        <taxon>Maritalea</taxon>
    </lineage>
</organism>
<evidence type="ECO:0000313" key="7">
    <source>
        <dbReference type="Proteomes" id="UP000258927"/>
    </source>
</evidence>
<gene>
    <name evidence="6" type="ORF">MXMO3_00625</name>
</gene>
<sequence length="309" mass="33840">MEDLHPLRCLVSALDVGSLTGAAKTLGISQPALSQKIKALEALYGQKLLTRTRSGVEATLAGQVAYGFGQRIGQELDELRVELDSLQGVISGHIRITAGQSLSQTYLGEVVIALKSKYRDLEVELVVSDKLLDIEKEKIDFAIRFGSPGWGGGVARKIGDVQSVLAATPAYLNARGRPTSPDEIEQLDFIQYKDDTEKSVVGVTYRGQKLTVPVTPSLTAEDPNLIAHALEKGLGFTKAPLFFVQERIDRGLFEEVLPGCRPIPKPFFLIQREQVRNTARAKLFQKTLFETLSKAPGITILPDLLSRDQ</sequence>
<dbReference type="GO" id="GO:0043565">
    <property type="term" value="F:sequence-specific DNA binding"/>
    <property type="evidence" value="ECO:0007669"/>
    <property type="project" value="TreeGrafter"/>
</dbReference>
<dbReference type="Gene3D" id="3.40.190.290">
    <property type="match status" value="1"/>
</dbReference>
<protein>
    <submittedName>
        <fullName evidence="6">Putative HTH-type transcriptional regulator</fullName>
    </submittedName>
</protein>
<dbReference type="PANTHER" id="PTHR30537:SF3">
    <property type="entry name" value="TRANSCRIPTIONAL REGULATORY PROTEIN"/>
    <property type="match status" value="1"/>
</dbReference>
<dbReference type="InterPro" id="IPR036390">
    <property type="entry name" value="WH_DNA-bd_sf"/>
</dbReference>
<dbReference type="Proteomes" id="UP000258927">
    <property type="component" value="Chromosome"/>
</dbReference>
<dbReference type="GO" id="GO:0006351">
    <property type="term" value="P:DNA-templated transcription"/>
    <property type="evidence" value="ECO:0007669"/>
    <property type="project" value="TreeGrafter"/>
</dbReference>
<dbReference type="PRINTS" id="PR00039">
    <property type="entry name" value="HTHLYSR"/>
</dbReference>
<evidence type="ECO:0000259" key="5">
    <source>
        <dbReference type="PROSITE" id="PS50931"/>
    </source>
</evidence>
<evidence type="ECO:0000256" key="3">
    <source>
        <dbReference type="ARBA" id="ARBA00023125"/>
    </source>
</evidence>
<dbReference type="Gene3D" id="1.10.10.10">
    <property type="entry name" value="Winged helix-like DNA-binding domain superfamily/Winged helix DNA-binding domain"/>
    <property type="match status" value="1"/>
</dbReference>